<accession>A0A9N8ZEW0</accession>
<dbReference type="PROSITE" id="PS51831">
    <property type="entry name" value="HD"/>
    <property type="match status" value="1"/>
</dbReference>
<dbReference type="GO" id="GO:0005634">
    <property type="term" value="C:nucleus"/>
    <property type="evidence" value="ECO:0007669"/>
    <property type="project" value="TreeGrafter"/>
</dbReference>
<feature type="domain" description="HD" evidence="2">
    <location>
        <begin position="71"/>
        <end position="204"/>
    </location>
</feature>
<dbReference type="InterPro" id="IPR050135">
    <property type="entry name" value="dGTPase-like"/>
</dbReference>
<dbReference type="Pfam" id="PF01966">
    <property type="entry name" value="HD"/>
    <property type="match status" value="1"/>
</dbReference>
<evidence type="ECO:0000256" key="1">
    <source>
        <dbReference type="SAM" id="MobiDB-lite"/>
    </source>
</evidence>
<dbReference type="Gene3D" id="3.30.70.2760">
    <property type="match status" value="1"/>
</dbReference>
<dbReference type="SMART" id="SM00471">
    <property type="entry name" value="HDc"/>
    <property type="match status" value="1"/>
</dbReference>
<organism evidence="3 4">
    <name type="scientific">Funneliformis caledonium</name>
    <dbReference type="NCBI Taxonomy" id="1117310"/>
    <lineage>
        <taxon>Eukaryota</taxon>
        <taxon>Fungi</taxon>
        <taxon>Fungi incertae sedis</taxon>
        <taxon>Mucoromycota</taxon>
        <taxon>Glomeromycotina</taxon>
        <taxon>Glomeromycetes</taxon>
        <taxon>Glomerales</taxon>
        <taxon>Glomeraceae</taxon>
        <taxon>Funneliformis</taxon>
    </lineage>
</organism>
<evidence type="ECO:0000313" key="3">
    <source>
        <dbReference type="EMBL" id="CAG8494845.1"/>
    </source>
</evidence>
<evidence type="ECO:0000313" key="4">
    <source>
        <dbReference type="Proteomes" id="UP000789570"/>
    </source>
</evidence>
<dbReference type="CDD" id="cd00077">
    <property type="entry name" value="HDc"/>
    <property type="match status" value="1"/>
</dbReference>
<dbReference type="Pfam" id="PF19276">
    <property type="entry name" value="HD_assoc_2"/>
    <property type="match status" value="1"/>
</dbReference>
<dbReference type="PANTHER" id="PTHR11373:SF4">
    <property type="entry name" value="DEOXYNUCLEOSIDE TRIPHOSPHATE TRIPHOSPHOHYDROLASE SAMHD1"/>
    <property type="match status" value="1"/>
</dbReference>
<evidence type="ECO:0000259" key="2">
    <source>
        <dbReference type="PROSITE" id="PS51831"/>
    </source>
</evidence>
<dbReference type="Gene3D" id="1.10.3210.10">
    <property type="entry name" value="Hypothetical protein af1432"/>
    <property type="match status" value="1"/>
</dbReference>
<gene>
    <name evidence="3" type="ORF">FCALED_LOCUS3402</name>
</gene>
<reference evidence="3" key="1">
    <citation type="submission" date="2021-06" db="EMBL/GenBank/DDBJ databases">
        <authorList>
            <person name="Kallberg Y."/>
            <person name="Tangrot J."/>
            <person name="Rosling A."/>
        </authorList>
    </citation>
    <scope>NUCLEOTIDE SEQUENCE</scope>
    <source>
        <strain evidence="3">UK204</strain>
    </source>
</reference>
<feature type="region of interest" description="Disordered" evidence="1">
    <location>
        <begin position="445"/>
        <end position="480"/>
    </location>
</feature>
<dbReference type="SUPFAM" id="SSF109604">
    <property type="entry name" value="HD-domain/PDEase-like"/>
    <property type="match status" value="1"/>
</dbReference>
<keyword evidence="4" id="KW-1185">Reference proteome</keyword>
<dbReference type="Proteomes" id="UP000789570">
    <property type="component" value="Unassembled WGS sequence"/>
</dbReference>
<dbReference type="GO" id="GO:0008832">
    <property type="term" value="F:dGTPase activity"/>
    <property type="evidence" value="ECO:0007669"/>
    <property type="project" value="TreeGrafter"/>
</dbReference>
<dbReference type="OrthoDB" id="9991235at2759"/>
<dbReference type="EMBL" id="CAJVPQ010000593">
    <property type="protein sequence ID" value="CAG8494845.1"/>
    <property type="molecule type" value="Genomic_DNA"/>
</dbReference>
<protein>
    <submittedName>
        <fullName evidence="3">12102_t:CDS:1</fullName>
    </submittedName>
</protein>
<dbReference type="InterPro" id="IPR045509">
    <property type="entry name" value="HD_assoc_2"/>
</dbReference>
<feature type="compositionally biased region" description="Basic residues" evidence="1">
    <location>
        <begin position="470"/>
        <end position="480"/>
    </location>
</feature>
<dbReference type="AlphaFoldDB" id="A0A9N8ZEW0"/>
<comment type="caution">
    <text evidence="3">The sequence shown here is derived from an EMBL/GenBank/DDBJ whole genome shotgun (WGS) entry which is preliminary data.</text>
</comment>
<dbReference type="InterPro" id="IPR006674">
    <property type="entry name" value="HD_domain"/>
</dbReference>
<dbReference type="FunFam" id="1.10.3210.10:FF:000030">
    <property type="entry name" value="Deoxynucleoside triphosphate triphosphohydrolase SAMHD1 homolog"/>
    <property type="match status" value="1"/>
</dbReference>
<proteinExistence type="predicted"/>
<dbReference type="GO" id="GO:0006203">
    <property type="term" value="P:dGTP catabolic process"/>
    <property type="evidence" value="ECO:0007669"/>
    <property type="project" value="TreeGrafter"/>
</dbReference>
<name>A0A9N8ZEW0_9GLOM</name>
<dbReference type="PANTHER" id="PTHR11373">
    <property type="entry name" value="DEOXYNUCLEOSIDE TRIPHOSPHATE TRIPHOSPHOHYDROLASE"/>
    <property type="match status" value="1"/>
</dbReference>
<dbReference type="InterPro" id="IPR003607">
    <property type="entry name" value="HD/PDEase_dom"/>
</dbReference>
<sequence>MSFKSHDNANDISIFDAYSMLPKRINDPIHGLMEFDDWTLSFIDTPHFQRLRNIKQLGTTYYVFPGASHNRFEHCLGTAYLANTLVKRIQVTQPNYKVEKDLECVTLAALCHDLGHGPFSHTFDNTFIPKARKGFKWRHEDASLMMFDHLWENHCKDTIDLDTDDVKFIKSLITGNVCSGRSRYLFDIVANNTNSIDVDKFDYLNRDCYYLGMKSVFDFSRLMRFSRVIDDQIAYYFKESYSIYELFHTRYSLYKKVYYHRVGKAIEYMLCDAMAEADPILEISKAVDDPEKYLKLDDTILNQIEFSTDPRLEKSRKLIKRIRTRDLYRFVDEYIIPLKLKDHLTETKVNAREIIAHQSDNDKLGENDVIVDRIKLNYAKKNENPVDCVKFYNQYEIDKAFYLDKSQVSYLVPEQYEETIIRIFTRDDSKRKAVQESFRKLLNVYDSDNDDPNSSGSVGYTLPKEFSSPPKKRPKYRAKA</sequence>